<accession>C4J7V1</accession>
<reference evidence="1" key="2">
    <citation type="submission" date="2012-06" db="EMBL/GenBank/DDBJ databases">
        <authorList>
            <person name="Yu Y."/>
            <person name="Currie J."/>
            <person name="Lomeli R."/>
            <person name="Angelova A."/>
            <person name="Collura K."/>
            <person name="Wissotski M."/>
            <person name="Campos D."/>
            <person name="Kudrna D."/>
            <person name="Golser W."/>
            <person name="Ashely E."/>
            <person name="Descour A."/>
            <person name="Fernandes J."/>
            <person name="Soderlund C."/>
            <person name="Walbot V."/>
        </authorList>
    </citation>
    <scope>NUCLEOTIDE SEQUENCE</scope>
    <source>
        <strain evidence="1">B73</strain>
    </source>
</reference>
<sequence length="11" mass="1159">MARFCGSLSTS</sequence>
<evidence type="ECO:0000313" key="1">
    <source>
        <dbReference type="EMBL" id="ACR37251.1"/>
    </source>
</evidence>
<proteinExistence type="evidence at transcript level"/>
<name>C4J7V1_MAIZE</name>
<dbReference type="EMBL" id="BT086942">
    <property type="protein sequence ID" value="ACR37295.1"/>
    <property type="molecule type" value="mRNA"/>
</dbReference>
<organism evidence="1">
    <name type="scientific">Zea mays</name>
    <name type="common">Maize</name>
    <dbReference type="NCBI Taxonomy" id="4577"/>
    <lineage>
        <taxon>Eukaryota</taxon>
        <taxon>Viridiplantae</taxon>
        <taxon>Streptophyta</taxon>
        <taxon>Embryophyta</taxon>
        <taxon>Tracheophyta</taxon>
        <taxon>Spermatophyta</taxon>
        <taxon>Magnoliopsida</taxon>
        <taxon>Liliopsida</taxon>
        <taxon>Poales</taxon>
        <taxon>Poaceae</taxon>
        <taxon>PACMAD clade</taxon>
        <taxon>Panicoideae</taxon>
        <taxon>Andropogonodae</taxon>
        <taxon>Andropogoneae</taxon>
        <taxon>Tripsacinae</taxon>
        <taxon>Zea</taxon>
    </lineage>
</organism>
<protein>
    <submittedName>
        <fullName evidence="1">Uncharacterized protein</fullName>
    </submittedName>
</protein>
<dbReference type="EMBL" id="BT086898">
    <property type="protein sequence ID" value="ACR37251.1"/>
    <property type="molecule type" value="mRNA"/>
</dbReference>
<reference evidence="1" key="1">
    <citation type="journal article" date="2009" name="PLoS Genet.">
        <title>Sequencing, mapping, and analysis of 27,455 maize full-length cDNAs.</title>
        <authorList>
            <person name="Soderlund C."/>
            <person name="Descour A."/>
            <person name="Kudrna D."/>
            <person name="Bomhoff M."/>
            <person name="Boyd L."/>
            <person name="Currie J."/>
            <person name="Angelova A."/>
            <person name="Collura K."/>
            <person name="Wissotski M."/>
            <person name="Ashley E."/>
            <person name="Morrow D."/>
            <person name="Fernandes J."/>
            <person name="Walbot V."/>
            <person name="Yu Y."/>
        </authorList>
    </citation>
    <scope>NUCLEOTIDE SEQUENCE</scope>
    <source>
        <strain evidence="1">B73</strain>
    </source>
</reference>